<keyword evidence="2" id="KW-1185">Reference proteome</keyword>
<dbReference type="AlphaFoldDB" id="A0A062URK7"/>
<evidence type="ECO:0000313" key="2">
    <source>
        <dbReference type="Proteomes" id="UP000027190"/>
    </source>
</evidence>
<proteinExistence type="predicted"/>
<sequence>MPVFPAQAGGFLRLPEVPAFAGSADWGGLFFESAVSDPHPASPFQGEESLSWAEIIPNSADCSPP</sequence>
<comment type="caution">
    <text evidence="1">The sequence shown here is derived from an EMBL/GenBank/DDBJ whole genome shotgun (WGS) entry which is preliminary data.</text>
</comment>
<reference evidence="1 2" key="1">
    <citation type="journal article" date="2014" name="Antonie Van Leeuwenhoek">
        <title>Hyphomonas beringensis sp. nov. and Hyphomonas chukchiensis sp. nov., isolated from surface seawater of the Bering Sea and Chukchi Sea.</title>
        <authorList>
            <person name="Li C."/>
            <person name="Lai Q."/>
            <person name="Li G."/>
            <person name="Dong C."/>
            <person name="Wang J."/>
            <person name="Liao Y."/>
            <person name="Shao Z."/>
        </authorList>
    </citation>
    <scope>NUCLEOTIDE SEQUENCE [LARGE SCALE GENOMIC DNA]</scope>
    <source>
        <strain evidence="1 2">BH-BN04-4</strain>
    </source>
</reference>
<name>A0A062URK7_9PROT</name>
<protein>
    <submittedName>
        <fullName evidence="1">Uncharacterized protein</fullName>
    </submittedName>
</protein>
<dbReference type="STRING" id="1280947.HY30_12575"/>
<accession>A0A062URK7</accession>
<evidence type="ECO:0000313" key="1">
    <source>
        <dbReference type="EMBL" id="KCZ60072.1"/>
    </source>
</evidence>
<gene>
    <name evidence="1" type="ORF">HY30_12575</name>
</gene>
<organism evidence="1 2">
    <name type="scientific">Hyphomonas chukchiensis</name>
    <dbReference type="NCBI Taxonomy" id="1280947"/>
    <lineage>
        <taxon>Bacteria</taxon>
        <taxon>Pseudomonadati</taxon>
        <taxon>Pseudomonadota</taxon>
        <taxon>Alphaproteobacteria</taxon>
        <taxon>Hyphomonadales</taxon>
        <taxon>Hyphomonadaceae</taxon>
        <taxon>Hyphomonas</taxon>
    </lineage>
</organism>
<dbReference type="EMBL" id="AWFG01000011">
    <property type="protein sequence ID" value="KCZ60072.1"/>
    <property type="molecule type" value="Genomic_DNA"/>
</dbReference>
<dbReference type="Proteomes" id="UP000027190">
    <property type="component" value="Unassembled WGS sequence"/>
</dbReference>